<dbReference type="InterPro" id="IPR052343">
    <property type="entry name" value="Retrotransposon-Effector_Assoc"/>
</dbReference>
<evidence type="ECO:0000313" key="2">
    <source>
        <dbReference type="EMBL" id="KAK4397404.1"/>
    </source>
</evidence>
<comment type="caution">
    <text evidence="2">The sequence shown here is derived from an EMBL/GenBank/DDBJ whole genome shotgun (WGS) entry which is preliminary data.</text>
</comment>
<dbReference type="PANTHER" id="PTHR46890:SF48">
    <property type="entry name" value="RNA-DIRECTED DNA POLYMERASE"/>
    <property type="match status" value="1"/>
</dbReference>
<dbReference type="AlphaFoldDB" id="A0AAE1WQ11"/>
<protein>
    <recommendedName>
        <fullName evidence="1">Reverse transcriptase domain-containing protein</fullName>
    </recommendedName>
</protein>
<evidence type="ECO:0000259" key="1">
    <source>
        <dbReference type="Pfam" id="PF00078"/>
    </source>
</evidence>
<dbReference type="CDD" id="cd01650">
    <property type="entry name" value="RT_nLTR_like"/>
    <property type="match status" value="1"/>
</dbReference>
<dbReference type="EMBL" id="JACGWL010000008">
    <property type="protein sequence ID" value="KAK4397404.1"/>
    <property type="molecule type" value="Genomic_DNA"/>
</dbReference>
<dbReference type="PANTHER" id="PTHR46890">
    <property type="entry name" value="NON-LTR RETROLELEMENT REVERSE TRANSCRIPTASE-LIKE PROTEIN-RELATED"/>
    <property type="match status" value="1"/>
</dbReference>
<keyword evidence="3" id="KW-1185">Reference proteome</keyword>
<name>A0AAE1WQ11_9LAMI</name>
<accession>A0AAE1WQ11</accession>
<sequence length="278" mass="31891">MQPYYIRGSTGGCVWHDTNSTAGPDGFNALFYQRCWEVIHYHLLEAVKDFMMGKLMPKSFTFTSITLIPTFHNPTKWGEFGPISLSNTTKKICSKLLNEHLKHWLPQLISPNQCGFVTTRQISDNILLAQEIIHSIASHKFDWNVALKLDLTKIYDRVNWSFLREVFNKFDFLEASILLRLRQGDPLSLSLFVLMVEYLSHGINKLMAENPSMNYQGSMGVSHLSYIDDTIIFTNAKLSSLRKIMNFLQRFVSRSGQLVNAEKSVYTLAPTTPMLARR</sequence>
<gene>
    <name evidence="2" type="ORF">Sango_1577000</name>
</gene>
<reference evidence="2" key="2">
    <citation type="journal article" date="2024" name="Plant">
        <title>Genomic evolution and insights into agronomic trait innovations of Sesamum species.</title>
        <authorList>
            <person name="Miao H."/>
            <person name="Wang L."/>
            <person name="Qu L."/>
            <person name="Liu H."/>
            <person name="Sun Y."/>
            <person name="Le M."/>
            <person name="Wang Q."/>
            <person name="Wei S."/>
            <person name="Zheng Y."/>
            <person name="Lin W."/>
            <person name="Duan Y."/>
            <person name="Cao H."/>
            <person name="Xiong S."/>
            <person name="Wang X."/>
            <person name="Wei L."/>
            <person name="Li C."/>
            <person name="Ma Q."/>
            <person name="Ju M."/>
            <person name="Zhao R."/>
            <person name="Li G."/>
            <person name="Mu C."/>
            <person name="Tian Q."/>
            <person name="Mei H."/>
            <person name="Zhang T."/>
            <person name="Gao T."/>
            <person name="Zhang H."/>
        </authorList>
    </citation>
    <scope>NUCLEOTIDE SEQUENCE</scope>
    <source>
        <strain evidence="2">K16</strain>
    </source>
</reference>
<evidence type="ECO:0000313" key="3">
    <source>
        <dbReference type="Proteomes" id="UP001289374"/>
    </source>
</evidence>
<feature type="domain" description="Reverse transcriptase" evidence="1">
    <location>
        <begin position="78"/>
        <end position="267"/>
    </location>
</feature>
<proteinExistence type="predicted"/>
<dbReference type="Proteomes" id="UP001289374">
    <property type="component" value="Unassembled WGS sequence"/>
</dbReference>
<dbReference type="Pfam" id="PF00078">
    <property type="entry name" value="RVT_1"/>
    <property type="match status" value="1"/>
</dbReference>
<organism evidence="2 3">
    <name type="scientific">Sesamum angolense</name>
    <dbReference type="NCBI Taxonomy" id="2727404"/>
    <lineage>
        <taxon>Eukaryota</taxon>
        <taxon>Viridiplantae</taxon>
        <taxon>Streptophyta</taxon>
        <taxon>Embryophyta</taxon>
        <taxon>Tracheophyta</taxon>
        <taxon>Spermatophyta</taxon>
        <taxon>Magnoliopsida</taxon>
        <taxon>eudicotyledons</taxon>
        <taxon>Gunneridae</taxon>
        <taxon>Pentapetalae</taxon>
        <taxon>asterids</taxon>
        <taxon>lamiids</taxon>
        <taxon>Lamiales</taxon>
        <taxon>Pedaliaceae</taxon>
        <taxon>Sesamum</taxon>
    </lineage>
</organism>
<reference evidence="2" key="1">
    <citation type="submission" date="2020-06" db="EMBL/GenBank/DDBJ databases">
        <authorList>
            <person name="Li T."/>
            <person name="Hu X."/>
            <person name="Zhang T."/>
            <person name="Song X."/>
            <person name="Zhang H."/>
            <person name="Dai N."/>
            <person name="Sheng W."/>
            <person name="Hou X."/>
            <person name="Wei L."/>
        </authorList>
    </citation>
    <scope>NUCLEOTIDE SEQUENCE</scope>
    <source>
        <strain evidence="2">K16</strain>
        <tissue evidence="2">Leaf</tissue>
    </source>
</reference>
<dbReference type="InterPro" id="IPR000477">
    <property type="entry name" value="RT_dom"/>
</dbReference>